<comment type="caution">
    <text evidence="2">The sequence shown here is derived from an EMBL/GenBank/DDBJ whole genome shotgun (WGS) entry which is preliminary data.</text>
</comment>
<gene>
    <name evidence="2" type="ORF">TsocGM_22640</name>
</gene>
<feature type="region of interest" description="Disordered" evidence="1">
    <location>
        <begin position="1"/>
        <end position="26"/>
    </location>
</feature>
<dbReference type="AlphaFoldDB" id="A0A432MDX2"/>
<name>A0A432MDX2_9BACT</name>
<dbReference type="OrthoDB" id="281157at2"/>
<reference evidence="2 3" key="2">
    <citation type="submission" date="2019-01" db="EMBL/GenBank/DDBJ databases">
        <title>Tautonia sociabilis, a novel thermotolerant planctomycete of Isosphaeraceae family, isolated from a 4000 m deep subterranean habitat.</title>
        <authorList>
            <person name="Kovaleva O.L."/>
            <person name="Elcheninov A.G."/>
            <person name="Van Heerden E."/>
            <person name="Toshchakov S.V."/>
            <person name="Novikov A."/>
            <person name="Bonch-Osmolovskaya E.A."/>
            <person name="Kublanov I.V."/>
        </authorList>
    </citation>
    <scope>NUCLEOTIDE SEQUENCE [LARGE SCALE GENOMIC DNA]</scope>
    <source>
        <strain evidence="2 3">GM2012</strain>
    </source>
</reference>
<dbReference type="EMBL" id="RYZH01000063">
    <property type="protein sequence ID" value="RUL83196.1"/>
    <property type="molecule type" value="Genomic_DNA"/>
</dbReference>
<evidence type="ECO:0000313" key="2">
    <source>
        <dbReference type="EMBL" id="RUL83196.1"/>
    </source>
</evidence>
<sequence length="187" mass="20237">MNPDPDDSPASPPSRGRRERSARYPGAPLPEAIELARFLDDHGLDGTSAEAIAASMGFESIKTRTFSARLSAARQFGLVTLDGSSYRLTPLARSVLHPLDPADLPRLYRDALKAPPLYADLLVRLANRRVPDPERLANLLYHSYQITASAKLPAAEAFVESSRFAGALGDDGILRPDGPPSDRQPPP</sequence>
<evidence type="ECO:0000313" key="3">
    <source>
        <dbReference type="Proteomes" id="UP000280296"/>
    </source>
</evidence>
<evidence type="ECO:0000256" key="1">
    <source>
        <dbReference type="SAM" id="MobiDB-lite"/>
    </source>
</evidence>
<accession>A0A432MDX2</accession>
<dbReference type="Proteomes" id="UP000280296">
    <property type="component" value="Unassembled WGS sequence"/>
</dbReference>
<dbReference type="RefSeq" id="WP_126727733.1">
    <property type="nucleotide sequence ID" value="NZ_RYZH01000063.1"/>
</dbReference>
<feature type="non-terminal residue" evidence="2">
    <location>
        <position position="187"/>
    </location>
</feature>
<protein>
    <submittedName>
        <fullName evidence="2">Uncharacterized protein</fullName>
    </submittedName>
</protein>
<reference evidence="2 3" key="1">
    <citation type="submission" date="2018-12" db="EMBL/GenBank/DDBJ databases">
        <authorList>
            <person name="Toschakov S.V."/>
        </authorList>
    </citation>
    <scope>NUCLEOTIDE SEQUENCE [LARGE SCALE GENOMIC DNA]</scope>
    <source>
        <strain evidence="2 3">GM2012</strain>
    </source>
</reference>
<keyword evidence="3" id="KW-1185">Reference proteome</keyword>
<organism evidence="2 3">
    <name type="scientific">Tautonia sociabilis</name>
    <dbReference type="NCBI Taxonomy" id="2080755"/>
    <lineage>
        <taxon>Bacteria</taxon>
        <taxon>Pseudomonadati</taxon>
        <taxon>Planctomycetota</taxon>
        <taxon>Planctomycetia</taxon>
        <taxon>Isosphaerales</taxon>
        <taxon>Isosphaeraceae</taxon>
        <taxon>Tautonia</taxon>
    </lineage>
</organism>
<proteinExistence type="predicted"/>